<keyword evidence="1" id="KW-0472">Membrane</keyword>
<name>A0A367YRW3_9ACTN</name>
<accession>A0A367YRW3</accession>
<evidence type="ECO:0000313" key="2">
    <source>
        <dbReference type="EMBL" id="RCK68574.1"/>
    </source>
</evidence>
<comment type="caution">
    <text evidence="2">The sequence shown here is derived from an EMBL/GenBank/DDBJ whole genome shotgun (WGS) entry which is preliminary data.</text>
</comment>
<dbReference type="Pfam" id="PF19545">
    <property type="entry name" value="DUF6069"/>
    <property type="match status" value="1"/>
</dbReference>
<protein>
    <submittedName>
        <fullName evidence="2">Uncharacterized protein</fullName>
    </submittedName>
</protein>
<reference evidence="2 3" key="1">
    <citation type="submission" date="2018-07" db="EMBL/GenBank/DDBJ databases">
        <title>Desertimonas flava gen. nov. sp. nov.</title>
        <authorList>
            <person name="Liu S."/>
        </authorList>
    </citation>
    <scope>NUCLEOTIDE SEQUENCE [LARGE SCALE GENOMIC DNA]</scope>
    <source>
        <strain evidence="2 3">16Sb5-5</strain>
    </source>
</reference>
<feature type="transmembrane region" description="Helical" evidence="1">
    <location>
        <begin position="45"/>
        <end position="65"/>
    </location>
</feature>
<keyword evidence="3" id="KW-1185">Reference proteome</keyword>
<dbReference type="RefSeq" id="WP_114127545.1">
    <property type="nucleotide sequence ID" value="NZ_QOUI01000010.1"/>
</dbReference>
<feature type="transmembrane region" description="Helical" evidence="1">
    <location>
        <begin position="103"/>
        <end position="123"/>
    </location>
</feature>
<dbReference type="AlphaFoldDB" id="A0A367YRW3"/>
<sequence>MVVSVRRALLVLPAAVAVAALVWTLAVVVGGLALTARTGAVVQTIGLGSVLAAAAVAGSAGWAVASLLTRVSRRARTVWTVLACLVAVLSLAGPLTAGTTPGAVAVLVLLHLVVAAVVVPGLAPRQRAVAGAV</sequence>
<dbReference type="Proteomes" id="UP000252770">
    <property type="component" value="Unassembled WGS sequence"/>
</dbReference>
<proteinExistence type="predicted"/>
<keyword evidence="1" id="KW-1133">Transmembrane helix</keyword>
<dbReference type="EMBL" id="QOUI01000010">
    <property type="protein sequence ID" value="RCK68574.1"/>
    <property type="molecule type" value="Genomic_DNA"/>
</dbReference>
<gene>
    <name evidence="2" type="ORF">DT076_15175</name>
</gene>
<evidence type="ECO:0000256" key="1">
    <source>
        <dbReference type="SAM" id="Phobius"/>
    </source>
</evidence>
<evidence type="ECO:0000313" key="3">
    <source>
        <dbReference type="Proteomes" id="UP000252770"/>
    </source>
</evidence>
<organism evidence="2 3">
    <name type="scientific">Desertihabitans brevis</name>
    <dbReference type="NCBI Taxonomy" id="2268447"/>
    <lineage>
        <taxon>Bacteria</taxon>
        <taxon>Bacillati</taxon>
        <taxon>Actinomycetota</taxon>
        <taxon>Actinomycetes</taxon>
        <taxon>Propionibacteriales</taxon>
        <taxon>Propionibacteriaceae</taxon>
        <taxon>Desertihabitans</taxon>
    </lineage>
</organism>
<feature type="transmembrane region" description="Helical" evidence="1">
    <location>
        <begin position="77"/>
        <end position="97"/>
    </location>
</feature>
<dbReference type="InterPro" id="IPR045713">
    <property type="entry name" value="DUF6069"/>
</dbReference>
<keyword evidence="1" id="KW-0812">Transmembrane</keyword>